<feature type="non-terminal residue" evidence="6">
    <location>
        <position position="1"/>
    </location>
</feature>
<evidence type="ECO:0000256" key="5">
    <source>
        <dbReference type="SAM" id="Phobius"/>
    </source>
</evidence>
<evidence type="ECO:0000256" key="4">
    <source>
        <dbReference type="ARBA" id="ARBA00023136"/>
    </source>
</evidence>
<evidence type="ECO:0000256" key="2">
    <source>
        <dbReference type="ARBA" id="ARBA00022692"/>
    </source>
</evidence>
<organism evidence="6 7">
    <name type="scientific">Sporidiobolus salmonicolor</name>
    <name type="common">Yeast-like fungus</name>
    <name type="synonym">Sporobolomyces salmonicolor</name>
    <dbReference type="NCBI Taxonomy" id="5005"/>
    <lineage>
        <taxon>Eukaryota</taxon>
        <taxon>Fungi</taxon>
        <taxon>Dikarya</taxon>
        <taxon>Basidiomycota</taxon>
        <taxon>Pucciniomycotina</taxon>
        <taxon>Microbotryomycetes</taxon>
        <taxon>Sporidiobolales</taxon>
        <taxon>Sporidiobolaceae</taxon>
        <taxon>Sporobolomyces</taxon>
    </lineage>
</organism>
<name>A0A0D6EM25_SPOSA</name>
<proteinExistence type="predicted"/>
<dbReference type="GO" id="GO:0016192">
    <property type="term" value="P:vesicle-mediated transport"/>
    <property type="evidence" value="ECO:0007669"/>
    <property type="project" value="InterPro"/>
</dbReference>
<comment type="subcellular location">
    <subcellularLocation>
        <location evidence="1">Membrane</location>
        <topology evidence="1">Multi-pass membrane protein</topology>
    </subcellularLocation>
</comment>
<dbReference type="OrthoDB" id="73614at2759"/>
<keyword evidence="2 5" id="KW-0812">Transmembrane</keyword>
<dbReference type="Proteomes" id="UP000243876">
    <property type="component" value="Unassembled WGS sequence"/>
</dbReference>
<keyword evidence="3 5" id="KW-1133">Transmembrane helix</keyword>
<feature type="transmembrane region" description="Helical" evidence="5">
    <location>
        <begin position="74"/>
        <end position="94"/>
    </location>
</feature>
<dbReference type="Pfam" id="PF04178">
    <property type="entry name" value="Got1"/>
    <property type="match status" value="1"/>
</dbReference>
<accession>A0A0D6EM25</accession>
<dbReference type="GO" id="GO:0012505">
    <property type="term" value="C:endomembrane system"/>
    <property type="evidence" value="ECO:0007669"/>
    <property type="project" value="UniProtKB-ARBA"/>
</dbReference>
<keyword evidence="4 5" id="KW-0472">Membrane</keyword>
<dbReference type="EMBL" id="CENE01000009">
    <property type="protein sequence ID" value="CEQ40768.1"/>
    <property type="molecule type" value="Genomic_DNA"/>
</dbReference>
<evidence type="ECO:0000256" key="1">
    <source>
        <dbReference type="ARBA" id="ARBA00004141"/>
    </source>
</evidence>
<evidence type="ECO:0000256" key="3">
    <source>
        <dbReference type="ARBA" id="ARBA00022989"/>
    </source>
</evidence>
<dbReference type="InterPro" id="IPR007305">
    <property type="entry name" value="Vesicle_transpt_Got1/SFT2"/>
</dbReference>
<keyword evidence="7" id="KW-1185">Reference proteome</keyword>
<dbReference type="AlphaFoldDB" id="A0A0D6EM25"/>
<reference evidence="7" key="1">
    <citation type="submission" date="2015-02" db="EMBL/GenBank/DDBJ databases">
        <authorList>
            <person name="Gon?alves P."/>
        </authorList>
    </citation>
    <scope>NUCLEOTIDE SEQUENCE [LARGE SCALE GENOMIC DNA]</scope>
</reference>
<evidence type="ECO:0000313" key="6">
    <source>
        <dbReference type="EMBL" id="CEQ40768.1"/>
    </source>
</evidence>
<protein>
    <submittedName>
        <fullName evidence="6">SPOSA6832_02430-mRNA-1:cds</fullName>
    </submittedName>
</protein>
<sequence>MSNLVQGAWNKLSGSETSLVVDNMTQARPERVRTVVAWIHLLRCTSAKSPSSRVRPEHARLSTSPVTDLLLRPALYVVGVVVSLCGTGFLLGFGKQLRMMWDPVRRYAALAMVLFIALTFIFAFVIAIECRIGYRIRYLHLRRLLLYVQLSSL</sequence>
<feature type="transmembrane region" description="Helical" evidence="5">
    <location>
        <begin position="106"/>
        <end position="128"/>
    </location>
</feature>
<gene>
    <name evidence="6" type="primary">SPOSA6832_02430</name>
</gene>
<dbReference type="GO" id="GO:0005737">
    <property type="term" value="C:cytoplasm"/>
    <property type="evidence" value="ECO:0007669"/>
    <property type="project" value="UniProtKB-ARBA"/>
</dbReference>
<evidence type="ECO:0000313" key="7">
    <source>
        <dbReference type="Proteomes" id="UP000243876"/>
    </source>
</evidence>
<dbReference type="GO" id="GO:0016020">
    <property type="term" value="C:membrane"/>
    <property type="evidence" value="ECO:0007669"/>
    <property type="project" value="UniProtKB-SubCell"/>
</dbReference>